<reference evidence="1 2" key="1">
    <citation type="journal article" date="2006" name="Science">
        <title>The genome of black cottonwood, Populus trichocarpa (Torr. &amp; Gray).</title>
        <authorList>
            <person name="Tuskan G.A."/>
            <person name="Difazio S."/>
            <person name="Jansson S."/>
            <person name="Bohlmann J."/>
            <person name="Grigoriev I."/>
            <person name="Hellsten U."/>
            <person name="Putnam N."/>
            <person name="Ralph S."/>
            <person name="Rombauts S."/>
            <person name="Salamov A."/>
            <person name="Schein J."/>
            <person name="Sterck L."/>
            <person name="Aerts A."/>
            <person name="Bhalerao R.R."/>
            <person name="Bhalerao R.P."/>
            <person name="Blaudez D."/>
            <person name="Boerjan W."/>
            <person name="Brun A."/>
            <person name="Brunner A."/>
            <person name="Busov V."/>
            <person name="Campbell M."/>
            <person name="Carlson J."/>
            <person name="Chalot M."/>
            <person name="Chapman J."/>
            <person name="Chen G.L."/>
            <person name="Cooper D."/>
            <person name="Coutinho P.M."/>
            <person name="Couturier J."/>
            <person name="Covert S."/>
            <person name="Cronk Q."/>
            <person name="Cunningham R."/>
            <person name="Davis J."/>
            <person name="Degroeve S."/>
            <person name="Dejardin A."/>
            <person name="Depamphilis C."/>
            <person name="Detter J."/>
            <person name="Dirks B."/>
            <person name="Dubchak I."/>
            <person name="Duplessis S."/>
            <person name="Ehlting J."/>
            <person name="Ellis B."/>
            <person name="Gendler K."/>
            <person name="Goodstein D."/>
            <person name="Gribskov M."/>
            <person name="Grimwood J."/>
            <person name="Groover A."/>
            <person name="Gunter L."/>
            <person name="Hamberger B."/>
            <person name="Heinze B."/>
            <person name="Helariutta Y."/>
            <person name="Henrissat B."/>
            <person name="Holligan D."/>
            <person name="Holt R."/>
            <person name="Huang W."/>
            <person name="Islam-Faridi N."/>
            <person name="Jones S."/>
            <person name="Jones-Rhoades M."/>
            <person name="Jorgensen R."/>
            <person name="Joshi C."/>
            <person name="Kangasjarvi J."/>
            <person name="Karlsson J."/>
            <person name="Kelleher C."/>
            <person name="Kirkpatrick R."/>
            <person name="Kirst M."/>
            <person name="Kohler A."/>
            <person name="Kalluri U."/>
            <person name="Larimer F."/>
            <person name="Leebens-Mack J."/>
            <person name="Leple J.C."/>
            <person name="Locascio P."/>
            <person name="Lou Y."/>
            <person name="Lucas S."/>
            <person name="Martin F."/>
            <person name="Montanini B."/>
            <person name="Napoli C."/>
            <person name="Nelson D.R."/>
            <person name="Nelson C."/>
            <person name="Nieminen K."/>
            <person name="Nilsson O."/>
            <person name="Pereda V."/>
            <person name="Peter G."/>
            <person name="Philippe R."/>
            <person name="Pilate G."/>
            <person name="Poliakov A."/>
            <person name="Razumovskaya J."/>
            <person name="Richardson P."/>
            <person name="Rinaldi C."/>
            <person name="Ritland K."/>
            <person name="Rouze P."/>
            <person name="Ryaboy D."/>
            <person name="Schmutz J."/>
            <person name="Schrader J."/>
            <person name="Segerman B."/>
            <person name="Shin H."/>
            <person name="Siddiqui A."/>
            <person name="Sterky F."/>
            <person name="Terry A."/>
            <person name="Tsai C.J."/>
            <person name="Uberbacher E."/>
            <person name="Unneberg P."/>
            <person name="Vahala J."/>
            <person name="Wall K."/>
            <person name="Wessler S."/>
            <person name="Yang G."/>
            <person name="Yin T."/>
            <person name="Douglas C."/>
            <person name="Marra M."/>
            <person name="Sandberg G."/>
            <person name="Van de Peer Y."/>
            <person name="Rokhsar D."/>
        </authorList>
    </citation>
    <scope>NUCLEOTIDE SEQUENCE [LARGE SCALE GENOMIC DNA]</scope>
    <source>
        <strain evidence="2">cv. Nisqually</strain>
    </source>
</reference>
<sequence>MVRYMPNARFATKCSVLKAGMELHAYTDTVVLKIGRMMKNNSQFLMSSLVLSEPKKQGFIKDWSWCSSTSKEEKASSKCIGQAAVSGLAHDQVQELRVQEDYTAKETPGRGLQDQEHHLVSGCIIEPLPSETLSSGQQANNMAIDGTGGVPQVECTNLELTAEGNSIQHKPCTTLLSN</sequence>
<accession>A0A2K2AR42</accession>
<name>A0A2K2AR42_POPTR</name>
<dbReference type="Proteomes" id="UP000006729">
    <property type="component" value="Chromosome 4"/>
</dbReference>
<dbReference type="AlphaFoldDB" id="A0A2K2AR42"/>
<dbReference type="EMBL" id="CM009293">
    <property type="protein sequence ID" value="PNT39990.1"/>
    <property type="molecule type" value="Genomic_DNA"/>
</dbReference>
<evidence type="ECO:0000313" key="1">
    <source>
        <dbReference type="EMBL" id="PNT39990.1"/>
    </source>
</evidence>
<gene>
    <name evidence="1" type="ORF">POPTR_004G071200</name>
</gene>
<proteinExistence type="predicted"/>
<evidence type="ECO:0000313" key="2">
    <source>
        <dbReference type="Proteomes" id="UP000006729"/>
    </source>
</evidence>
<protein>
    <submittedName>
        <fullName evidence="1">Uncharacterized protein</fullName>
    </submittedName>
</protein>
<keyword evidence="2" id="KW-1185">Reference proteome</keyword>
<dbReference type="InParanoid" id="A0A2K2AR42"/>
<organism evidence="1 2">
    <name type="scientific">Populus trichocarpa</name>
    <name type="common">Western balsam poplar</name>
    <name type="synonym">Populus balsamifera subsp. trichocarpa</name>
    <dbReference type="NCBI Taxonomy" id="3694"/>
    <lineage>
        <taxon>Eukaryota</taxon>
        <taxon>Viridiplantae</taxon>
        <taxon>Streptophyta</taxon>
        <taxon>Embryophyta</taxon>
        <taxon>Tracheophyta</taxon>
        <taxon>Spermatophyta</taxon>
        <taxon>Magnoliopsida</taxon>
        <taxon>eudicotyledons</taxon>
        <taxon>Gunneridae</taxon>
        <taxon>Pentapetalae</taxon>
        <taxon>rosids</taxon>
        <taxon>fabids</taxon>
        <taxon>Malpighiales</taxon>
        <taxon>Salicaceae</taxon>
        <taxon>Saliceae</taxon>
        <taxon>Populus</taxon>
    </lineage>
</organism>